<dbReference type="InterPro" id="IPR006860">
    <property type="entry name" value="FecR"/>
</dbReference>
<keyword evidence="5" id="KW-1185">Reference proteome</keyword>
<dbReference type="AlphaFoldDB" id="A9BUI6"/>
<dbReference type="GO" id="GO:0006352">
    <property type="term" value="P:DNA-templated transcription initiation"/>
    <property type="evidence" value="ECO:0007669"/>
    <property type="project" value="InterPro"/>
</dbReference>
<feature type="domain" description="RNA polymerase sigma factor 70 region 4 type 2" evidence="3">
    <location>
        <begin position="125"/>
        <end position="170"/>
    </location>
</feature>
<accession>A9BUI6</accession>
<dbReference type="EMBL" id="CP000884">
    <property type="protein sequence ID" value="ABX34094.1"/>
    <property type="molecule type" value="Genomic_DNA"/>
</dbReference>
<dbReference type="InterPro" id="IPR036388">
    <property type="entry name" value="WH-like_DNA-bd_sf"/>
</dbReference>
<organism evidence="4 5">
    <name type="scientific">Delftia acidovorans (strain DSM 14801 / SPH-1)</name>
    <dbReference type="NCBI Taxonomy" id="398578"/>
    <lineage>
        <taxon>Bacteria</taxon>
        <taxon>Pseudomonadati</taxon>
        <taxon>Pseudomonadota</taxon>
        <taxon>Betaproteobacteria</taxon>
        <taxon>Burkholderiales</taxon>
        <taxon>Comamonadaceae</taxon>
        <taxon>Delftia</taxon>
    </lineage>
</organism>
<dbReference type="GO" id="GO:0003677">
    <property type="term" value="F:DNA binding"/>
    <property type="evidence" value="ECO:0007669"/>
    <property type="project" value="InterPro"/>
</dbReference>
<dbReference type="Pfam" id="PF08281">
    <property type="entry name" value="Sigma70_r4_2"/>
    <property type="match status" value="1"/>
</dbReference>
<evidence type="ECO:0000259" key="2">
    <source>
        <dbReference type="Pfam" id="PF04773"/>
    </source>
</evidence>
<dbReference type="InterPro" id="IPR012373">
    <property type="entry name" value="Ferrdict_sens_TM"/>
</dbReference>
<dbReference type="InterPro" id="IPR013324">
    <property type="entry name" value="RNA_pol_sigma_r3/r4-like"/>
</dbReference>
<gene>
    <name evidence="4" type="ordered locus">Daci_1450</name>
</gene>
<dbReference type="SUPFAM" id="SSF88946">
    <property type="entry name" value="Sigma2 domain of RNA polymerase sigma factors"/>
    <property type="match status" value="1"/>
</dbReference>
<evidence type="ECO:0000259" key="3">
    <source>
        <dbReference type="Pfam" id="PF08281"/>
    </source>
</evidence>
<dbReference type="GO" id="GO:0016987">
    <property type="term" value="F:sigma factor activity"/>
    <property type="evidence" value="ECO:0007669"/>
    <property type="project" value="InterPro"/>
</dbReference>
<dbReference type="KEGG" id="dac:Daci_1450"/>
<dbReference type="RefSeq" id="WP_012203380.1">
    <property type="nucleotide sequence ID" value="NC_010002.1"/>
</dbReference>
<dbReference type="Gene3D" id="2.60.120.1440">
    <property type="match status" value="1"/>
</dbReference>
<evidence type="ECO:0000256" key="1">
    <source>
        <dbReference type="SAM" id="MobiDB-lite"/>
    </source>
</evidence>
<dbReference type="STRING" id="398578.Daci_1450"/>
<dbReference type="Gene3D" id="1.10.10.10">
    <property type="entry name" value="Winged helix-like DNA-binding domain superfamily/Winged helix DNA-binding domain"/>
    <property type="match status" value="1"/>
</dbReference>
<dbReference type="GeneID" id="24114573"/>
<dbReference type="eggNOG" id="COG3712">
    <property type="taxonomic scope" value="Bacteria"/>
</dbReference>
<dbReference type="GO" id="GO:0016989">
    <property type="term" value="F:sigma factor antagonist activity"/>
    <property type="evidence" value="ECO:0007669"/>
    <property type="project" value="TreeGrafter"/>
</dbReference>
<dbReference type="SUPFAM" id="SSF88659">
    <property type="entry name" value="Sigma3 and sigma4 domains of RNA polymerase sigma factors"/>
    <property type="match status" value="1"/>
</dbReference>
<feature type="compositionally biased region" description="Basic and acidic residues" evidence="1">
    <location>
        <begin position="86"/>
        <end position="101"/>
    </location>
</feature>
<dbReference type="Pfam" id="PF04773">
    <property type="entry name" value="FecR"/>
    <property type="match status" value="1"/>
</dbReference>
<name>A9BUI6_DELAS</name>
<dbReference type="HOGENOM" id="CLU_628099_0_0_4"/>
<dbReference type="PANTHER" id="PTHR30273:SF2">
    <property type="entry name" value="PROTEIN FECR"/>
    <property type="match status" value="1"/>
</dbReference>
<dbReference type="PANTHER" id="PTHR30273">
    <property type="entry name" value="PERIPLASMIC SIGNAL SENSOR AND SIGMA FACTOR ACTIVATOR FECR-RELATED"/>
    <property type="match status" value="1"/>
</dbReference>
<dbReference type="Proteomes" id="UP000000784">
    <property type="component" value="Chromosome"/>
</dbReference>
<evidence type="ECO:0000313" key="4">
    <source>
        <dbReference type="EMBL" id="ABX34094.1"/>
    </source>
</evidence>
<feature type="domain" description="FecR protein" evidence="2">
    <location>
        <begin position="227"/>
        <end position="319"/>
    </location>
</feature>
<proteinExistence type="predicted"/>
<protein>
    <submittedName>
        <fullName evidence="4">Anti-FecI sigma factor, FecR</fullName>
    </submittedName>
</protein>
<dbReference type="eggNOG" id="COG1595">
    <property type="taxonomic scope" value="Bacteria"/>
</dbReference>
<reference evidence="5" key="2">
    <citation type="submission" date="2007-11" db="EMBL/GenBank/DDBJ databases">
        <title>Complete sequence of Delftia acidovorans DSM 14801 / SPH-1.</title>
        <authorList>
            <person name="Copeland A."/>
            <person name="Lucas S."/>
            <person name="Lapidus A."/>
            <person name="Barry K."/>
            <person name="Glavina del Rio T."/>
            <person name="Dalin E."/>
            <person name="Tice H."/>
            <person name="Pitluck S."/>
            <person name="Lowry S."/>
            <person name="Clum A."/>
            <person name="Schmutz J."/>
            <person name="Larimer F."/>
            <person name="Land M."/>
            <person name="Hauser L."/>
            <person name="Kyrpides N."/>
            <person name="Kim E."/>
            <person name="Schleheck D."/>
            <person name="Richardson P."/>
        </authorList>
    </citation>
    <scope>NUCLEOTIDE SEQUENCE [LARGE SCALE GENOMIC DNA]</scope>
    <source>
        <strain evidence="5">DSM 14801 / SPH-1</strain>
    </source>
</reference>
<dbReference type="InterPro" id="IPR014284">
    <property type="entry name" value="RNA_pol_sigma-70_dom"/>
</dbReference>
<dbReference type="InterPro" id="IPR013249">
    <property type="entry name" value="RNA_pol_sigma70_r4_t2"/>
</dbReference>
<sequence length="440" mass="47980">MPAPASSSSSLLSTFQDSYHELVRFVARRAGPQAARDLVHDAWIRLAERQRGESDAPAAPDSPPGASRAYLYAVMENIAIDHLRHGQRTAERFDTSAREGEPPSPLSPDVADTHSYRQALAGVEGALAQLPARCRDIFLADRIEGASHAELAERHGVSVKTVEREVMRAMDSVEAALRRWRGETAAPAPRTGRRRALSTLLGMAGLGVGSPAIWLAWRQWMPQYQVRLATATGRLLNQPLPDGSSLTLDAASRAEVDFYATRRQVRLLAGSAFFAVARDTEWPFMVQAADVQVTVLGTRFEVALEDDAVLVAVDAGRVQVRDGSGAPHELGAGQMLRLAPGQTAAVQTVAAVAAWREGWLDFQNTPLAEVVRRLERYSLQPLRVEPDAAALPVLGRVRIAAAQGWLRMLPRTLPVSVQEEVQEKEQGPGTGRTLVIRRRS</sequence>
<dbReference type="NCBIfam" id="TIGR02937">
    <property type="entry name" value="sigma70-ECF"/>
    <property type="match status" value="1"/>
</dbReference>
<dbReference type="Gene3D" id="1.10.1740.10">
    <property type="match status" value="1"/>
</dbReference>
<dbReference type="InterPro" id="IPR013325">
    <property type="entry name" value="RNA_pol_sigma_r2"/>
</dbReference>
<feature type="region of interest" description="Disordered" evidence="1">
    <location>
        <begin position="419"/>
        <end position="440"/>
    </location>
</feature>
<feature type="region of interest" description="Disordered" evidence="1">
    <location>
        <begin position="86"/>
        <end position="111"/>
    </location>
</feature>
<reference evidence="4 5" key="1">
    <citation type="journal article" date="2004" name="Appl. Environ. Microbiol.">
        <title>Mineralization of individual congeners of linear alkylbenzenesulfonate by defined pairs of heterotrophic bacteria.</title>
        <authorList>
            <person name="Schleheck D."/>
            <person name="Knepper T.P."/>
            <person name="Fischer K."/>
            <person name="Cook A.M."/>
        </authorList>
    </citation>
    <scope>NUCLEOTIDE SEQUENCE [LARGE SCALE GENOMIC DNA]</scope>
    <source>
        <strain evidence="5">DSM 14801 / SPH-1</strain>
    </source>
</reference>
<evidence type="ECO:0000313" key="5">
    <source>
        <dbReference type="Proteomes" id="UP000000784"/>
    </source>
</evidence>